<keyword evidence="2 3" id="KW-0808">Transferase</keyword>
<keyword evidence="1 3" id="KW-0328">Glycosyltransferase</keyword>
<evidence type="ECO:0000256" key="2">
    <source>
        <dbReference type="ARBA" id="ARBA00022679"/>
    </source>
</evidence>
<feature type="domain" description="GT23" evidence="4">
    <location>
        <begin position="110"/>
        <end position="415"/>
    </location>
</feature>
<name>A0ABP1R7G9_9HEXA</name>
<dbReference type="Gene3D" id="3.40.50.11350">
    <property type="match status" value="1"/>
</dbReference>
<dbReference type="EMBL" id="CAXLJM020000053">
    <property type="protein sequence ID" value="CAL8116621.1"/>
    <property type="molecule type" value="Genomic_DNA"/>
</dbReference>
<proteinExistence type="inferred from homology"/>
<accession>A0ABP1R7G9</accession>
<feature type="region of interest" description="Important for donor substrate binding" evidence="3">
    <location>
        <begin position="283"/>
        <end position="284"/>
    </location>
</feature>
<dbReference type="Pfam" id="PF19745">
    <property type="entry name" value="FUT8_N_cat"/>
    <property type="match status" value="1"/>
</dbReference>
<dbReference type="PROSITE" id="PS51659">
    <property type="entry name" value="GT23"/>
    <property type="match status" value="1"/>
</dbReference>
<dbReference type="InterPro" id="IPR045573">
    <property type="entry name" value="Fut8_N_cat"/>
</dbReference>
<gene>
    <name evidence="5" type="ORF">ODALV1_LOCUS17355</name>
</gene>
<reference evidence="5 6" key="1">
    <citation type="submission" date="2024-08" db="EMBL/GenBank/DDBJ databases">
        <authorList>
            <person name="Cucini C."/>
            <person name="Frati F."/>
        </authorList>
    </citation>
    <scope>NUCLEOTIDE SEQUENCE [LARGE SCALE GENOMIC DNA]</scope>
</reference>
<evidence type="ECO:0000256" key="1">
    <source>
        <dbReference type="ARBA" id="ARBA00022676"/>
    </source>
</evidence>
<comment type="similarity">
    <text evidence="3">Belongs to the glycosyltransferase 23 family.</text>
</comment>
<dbReference type="CDD" id="cd11300">
    <property type="entry name" value="Fut8_like"/>
    <property type="match status" value="1"/>
</dbReference>
<dbReference type="Proteomes" id="UP001642540">
    <property type="component" value="Unassembled WGS sequence"/>
</dbReference>
<organism evidence="5 6">
    <name type="scientific">Orchesella dallaii</name>
    <dbReference type="NCBI Taxonomy" id="48710"/>
    <lineage>
        <taxon>Eukaryota</taxon>
        <taxon>Metazoa</taxon>
        <taxon>Ecdysozoa</taxon>
        <taxon>Arthropoda</taxon>
        <taxon>Hexapoda</taxon>
        <taxon>Collembola</taxon>
        <taxon>Entomobryomorpha</taxon>
        <taxon>Entomobryoidea</taxon>
        <taxon>Orchesellidae</taxon>
        <taxon>Orchesellinae</taxon>
        <taxon>Orchesella</taxon>
    </lineage>
</organism>
<evidence type="ECO:0000313" key="6">
    <source>
        <dbReference type="Proteomes" id="UP001642540"/>
    </source>
</evidence>
<dbReference type="InterPro" id="IPR027350">
    <property type="entry name" value="GT23_dom"/>
</dbReference>
<comment type="caution">
    <text evidence="5">The sequence shown here is derived from an EMBL/GenBank/DDBJ whole genome shotgun (WGS) entry which is preliminary data.</text>
</comment>
<protein>
    <recommendedName>
        <fullName evidence="4">GT23 domain-containing protein</fullName>
    </recommendedName>
</protein>
<evidence type="ECO:0000259" key="4">
    <source>
        <dbReference type="PROSITE" id="PS51659"/>
    </source>
</evidence>
<dbReference type="PANTHER" id="PTHR13132:SF29">
    <property type="entry name" value="ALPHA-(1,6)-FUCOSYLTRANSFERASE"/>
    <property type="match status" value="1"/>
</dbReference>
<keyword evidence="6" id="KW-1185">Reference proteome</keyword>
<evidence type="ECO:0000256" key="3">
    <source>
        <dbReference type="PROSITE-ProRule" id="PRU00992"/>
    </source>
</evidence>
<evidence type="ECO:0000313" key="5">
    <source>
        <dbReference type="EMBL" id="CAL8116621.1"/>
    </source>
</evidence>
<sequence length="449" mass="50936">MKLNNGSTSSRGDVDDEEDDYHKTRIDLEGALNILSRIVKAYVFGDGFSSLLKNSSQSLQNKETSLRTPIWNLASKNKSIQEFIQRERAEMADLVQQKIHTLQNPDDCTKAKKLVCTVDNDCGFGCMIHHIVYCLITGYTTNRTLILNLRTRYKGRSWKKTFLPLSSTCLDGSGATYGIWGGGGEDISAQVLAVGTFGTMGITPGSPWAPLRPKRIPSQFKSRLRKISKDPLIWWVGQFASYVMRLRPETEKIIEEAKEKIVYEDSNSFATNTDVIQFGIHVRRTDKLIAEAKSYPLETYLRHVERHLKLREKLEGKPISGHIFLASDEPKVIKEARELEKKSNKWTLWANESNAKDAEKVYNRFERGILGILTDVMLLVECEFVVCTFSSNICRLVAELKEAELNVRGEVVSIDDPYTFLSYYIDVLYSLYSYSIPLITLISSLSNLV</sequence>
<dbReference type="PANTHER" id="PTHR13132">
    <property type="entry name" value="ALPHA- 1,6 -FUCOSYLTRANSFERASE"/>
    <property type="match status" value="1"/>
</dbReference>